<dbReference type="InterPro" id="IPR003593">
    <property type="entry name" value="AAA+_ATPase"/>
</dbReference>
<sequence length="459" mass="51891">MQQTLGKILIIDDNEDVLFSAKMLLKKYAQQVLIEKDPRKIPFLLNHDTYDLILLDMNFSQDTTSGNEGFYWLKEILARDPSAVVIMITAFGDVEMAVRALKEGATDFVLKPWQNEKFIATLSAAAKLKMSYKEISTLKKTNSALASQLNQNVNLVTGQSPAMQQLLHLMNRVARTDADVLLLGENGTGKEVIARTLHQQSGRADKVFVSVDMGSLTETLFESELFGHKKGAFTDAKEDRVGRFEMANGGTLFLDEIGNLSMAMQAKLLTVLQRREVIRVGTGQPIPINVRLICATNMPLQQMVQQGKFRQDLLYRINTIELHLPPLRERLEDLPLLTDHFLKRYAQKYKQAAKTLSASALERLRRYDWPGNIRELEHVLERATIISENQVLQPQDFFFLQMAQPLSAEPMLQSHNLDDVEKATVMKAMGKHDGNISKAAKELGLSRASLYRRLEKYGL</sequence>
<keyword evidence="4 10" id="KW-0238">DNA-binding</keyword>
<dbReference type="SUPFAM" id="SSF46689">
    <property type="entry name" value="Homeodomain-like"/>
    <property type="match status" value="1"/>
</dbReference>
<dbReference type="GO" id="GO:0006355">
    <property type="term" value="P:regulation of DNA-templated transcription"/>
    <property type="evidence" value="ECO:0007669"/>
    <property type="project" value="InterPro"/>
</dbReference>
<keyword evidence="11" id="KW-1185">Reference proteome</keyword>
<dbReference type="InterPro" id="IPR001789">
    <property type="entry name" value="Sig_transdc_resp-reg_receiver"/>
</dbReference>
<comment type="caution">
    <text evidence="10">The sequence shown here is derived from an EMBL/GenBank/DDBJ whole genome shotgun (WGS) entry which is preliminary data.</text>
</comment>
<keyword evidence="7" id="KW-0597">Phosphoprotein</keyword>
<dbReference type="SUPFAM" id="SSF52540">
    <property type="entry name" value="P-loop containing nucleoside triphosphate hydrolases"/>
    <property type="match status" value="1"/>
</dbReference>
<dbReference type="FunFam" id="1.10.8.60:FF:000014">
    <property type="entry name" value="DNA-binding transcriptional regulator NtrC"/>
    <property type="match status" value="1"/>
</dbReference>
<dbReference type="AlphaFoldDB" id="A0A839GHV6"/>
<evidence type="ECO:0000259" key="9">
    <source>
        <dbReference type="PROSITE" id="PS50110"/>
    </source>
</evidence>
<dbReference type="InterPro" id="IPR027417">
    <property type="entry name" value="P-loop_NTPase"/>
</dbReference>
<dbReference type="PROSITE" id="PS00688">
    <property type="entry name" value="SIGMA54_INTERACT_3"/>
    <property type="match status" value="1"/>
</dbReference>
<name>A0A839GHV6_9BACT</name>
<dbReference type="EMBL" id="JACJIQ010000013">
    <property type="protein sequence ID" value="MBA9078462.1"/>
    <property type="molecule type" value="Genomic_DNA"/>
</dbReference>
<accession>A0A839GHV6</accession>
<evidence type="ECO:0000313" key="10">
    <source>
        <dbReference type="EMBL" id="MBA9078462.1"/>
    </source>
</evidence>
<dbReference type="InterPro" id="IPR025943">
    <property type="entry name" value="Sigma_54_int_dom_ATP-bd_2"/>
</dbReference>
<feature type="domain" description="Response regulatory" evidence="9">
    <location>
        <begin position="7"/>
        <end position="126"/>
    </location>
</feature>
<proteinExistence type="predicted"/>
<keyword evidence="3" id="KW-0805">Transcription regulation</keyword>
<keyword evidence="2" id="KW-0067">ATP-binding</keyword>
<evidence type="ECO:0000256" key="4">
    <source>
        <dbReference type="ARBA" id="ARBA00023125"/>
    </source>
</evidence>
<dbReference type="Gene3D" id="3.40.50.300">
    <property type="entry name" value="P-loop containing nucleotide triphosphate hydrolases"/>
    <property type="match status" value="1"/>
</dbReference>
<dbReference type="PANTHER" id="PTHR32071:SF113">
    <property type="entry name" value="ALGINATE BIOSYNTHESIS TRANSCRIPTIONAL REGULATORY PROTEIN ALGB"/>
    <property type="match status" value="1"/>
</dbReference>
<dbReference type="Pfam" id="PF25601">
    <property type="entry name" value="AAA_lid_14"/>
    <property type="match status" value="1"/>
</dbReference>
<dbReference type="FunFam" id="3.40.50.300:FF:000006">
    <property type="entry name" value="DNA-binding transcriptional regulator NtrC"/>
    <property type="match status" value="1"/>
</dbReference>
<dbReference type="InterPro" id="IPR002078">
    <property type="entry name" value="Sigma_54_int"/>
</dbReference>
<evidence type="ECO:0000256" key="7">
    <source>
        <dbReference type="PROSITE-ProRule" id="PRU00169"/>
    </source>
</evidence>
<keyword evidence="1" id="KW-0547">Nucleotide-binding</keyword>
<dbReference type="Gene3D" id="1.10.10.60">
    <property type="entry name" value="Homeodomain-like"/>
    <property type="match status" value="1"/>
</dbReference>
<dbReference type="PROSITE" id="PS50045">
    <property type="entry name" value="SIGMA54_INTERACT_4"/>
    <property type="match status" value="1"/>
</dbReference>
<feature type="modified residue" description="4-aspartylphosphate" evidence="7">
    <location>
        <position position="56"/>
    </location>
</feature>
<dbReference type="Pfam" id="PF00072">
    <property type="entry name" value="Response_reg"/>
    <property type="match status" value="1"/>
</dbReference>
<dbReference type="InterPro" id="IPR002197">
    <property type="entry name" value="HTH_Fis"/>
</dbReference>
<evidence type="ECO:0000313" key="11">
    <source>
        <dbReference type="Proteomes" id="UP000563094"/>
    </source>
</evidence>
<reference evidence="10 11" key="1">
    <citation type="submission" date="2020-08" db="EMBL/GenBank/DDBJ databases">
        <title>Genomic Encyclopedia of Type Strains, Phase IV (KMG-IV): sequencing the most valuable type-strain genomes for metagenomic binning, comparative biology and taxonomic classification.</title>
        <authorList>
            <person name="Goeker M."/>
        </authorList>
    </citation>
    <scope>NUCLEOTIDE SEQUENCE [LARGE SCALE GENOMIC DNA]</scope>
    <source>
        <strain evidence="10 11">DSM 29854</strain>
    </source>
</reference>
<organism evidence="10 11">
    <name type="scientific">Rufibacter quisquiliarum</name>
    <dbReference type="NCBI Taxonomy" id="1549639"/>
    <lineage>
        <taxon>Bacteria</taxon>
        <taxon>Pseudomonadati</taxon>
        <taxon>Bacteroidota</taxon>
        <taxon>Cytophagia</taxon>
        <taxon>Cytophagales</taxon>
        <taxon>Hymenobacteraceae</taxon>
        <taxon>Rufibacter</taxon>
    </lineage>
</organism>
<evidence type="ECO:0000256" key="5">
    <source>
        <dbReference type="ARBA" id="ARBA00023159"/>
    </source>
</evidence>
<dbReference type="Proteomes" id="UP000563094">
    <property type="component" value="Unassembled WGS sequence"/>
</dbReference>
<keyword evidence="6" id="KW-0804">Transcription</keyword>
<protein>
    <submittedName>
        <fullName evidence="10">DNA-binding NtrC family response regulator</fullName>
    </submittedName>
</protein>
<dbReference type="PRINTS" id="PR01590">
    <property type="entry name" value="HTHFIS"/>
</dbReference>
<dbReference type="RefSeq" id="WP_182513674.1">
    <property type="nucleotide sequence ID" value="NZ_JACJIQ010000013.1"/>
</dbReference>
<keyword evidence="5" id="KW-0010">Activator</keyword>
<dbReference type="GO" id="GO:0005524">
    <property type="term" value="F:ATP binding"/>
    <property type="evidence" value="ECO:0007669"/>
    <property type="project" value="UniProtKB-KW"/>
</dbReference>
<dbReference type="SUPFAM" id="SSF52172">
    <property type="entry name" value="CheY-like"/>
    <property type="match status" value="1"/>
</dbReference>
<dbReference type="InterPro" id="IPR058031">
    <property type="entry name" value="AAA_lid_NorR"/>
</dbReference>
<dbReference type="PROSITE" id="PS50110">
    <property type="entry name" value="RESPONSE_REGULATORY"/>
    <property type="match status" value="1"/>
</dbReference>
<dbReference type="Gene3D" id="1.10.8.60">
    <property type="match status" value="1"/>
</dbReference>
<feature type="domain" description="Sigma-54 factor interaction" evidence="8">
    <location>
        <begin position="156"/>
        <end position="385"/>
    </location>
</feature>
<dbReference type="InterPro" id="IPR025944">
    <property type="entry name" value="Sigma_54_int_dom_CS"/>
</dbReference>
<dbReference type="Pfam" id="PF00158">
    <property type="entry name" value="Sigma54_activat"/>
    <property type="match status" value="1"/>
</dbReference>
<dbReference type="InterPro" id="IPR009057">
    <property type="entry name" value="Homeodomain-like_sf"/>
</dbReference>
<dbReference type="PANTHER" id="PTHR32071">
    <property type="entry name" value="TRANSCRIPTIONAL REGULATORY PROTEIN"/>
    <property type="match status" value="1"/>
</dbReference>
<dbReference type="CDD" id="cd00156">
    <property type="entry name" value="REC"/>
    <property type="match status" value="1"/>
</dbReference>
<dbReference type="GO" id="GO:0043565">
    <property type="term" value="F:sequence-specific DNA binding"/>
    <property type="evidence" value="ECO:0007669"/>
    <property type="project" value="InterPro"/>
</dbReference>
<dbReference type="Pfam" id="PF02954">
    <property type="entry name" value="HTH_8"/>
    <property type="match status" value="1"/>
</dbReference>
<dbReference type="CDD" id="cd00009">
    <property type="entry name" value="AAA"/>
    <property type="match status" value="1"/>
</dbReference>
<evidence type="ECO:0000256" key="2">
    <source>
        <dbReference type="ARBA" id="ARBA00022840"/>
    </source>
</evidence>
<evidence type="ECO:0000256" key="1">
    <source>
        <dbReference type="ARBA" id="ARBA00022741"/>
    </source>
</evidence>
<dbReference type="GO" id="GO:0000160">
    <property type="term" value="P:phosphorelay signal transduction system"/>
    <property type="evidence" value="ECO:0007669"/>
    <property type="project" value="InterPro"/>
</dbReference>
<dbReference type="PROSITE" id="PS00676">
    <property type="entry name" value="SIGMA54_INTERACT_2"/>
    <property type="match status" value="1"/>
</dbReference>
<gene>
    <name evidence="10" type="ORF">FHS90_003190</name>
</gene>
<dbReference type="Gene3D" id="3.40.50.2300">
    <property type="match status" value="1"/>
</dbReference>
<dbReference type="InterPro" id="IPR011006">
    <property type="entry name" value="CheY-like_superfamily"/>
</dbReference>
<evidence type="ECO:0000256" key="3">
    <source>
        <dbReference type="ARBA" id="ARBA00023015"/>
    </source>
</evidence>
<evidence type="ECO:0000259" key="8">
    <source>
        <dbReference type="PROSITE" id="PS50045"/>
    </source>
</evidence>
<evidence type="ECO:0000256" key="6">
    <source>
        <dbReference type="ARBA" id="ARBA00023163"/>
    </source>
</evidence>
<dbReference type="SMART" id="SM00382">
    <property type="entry name" value="AAA"/>
    <property type="match status" value="1"/>
</dbReference>
<dbReference type="SMART" id="SM00448">
    <property type="entry name" value="REC"/>
    <property type="match status" value="1"/>
</dbReference>